<reference evidence="1" key="1">
    <citation type="submission" date="2018-05" db="EMBL/GenBank/DDBJ databases">
        <title>Genome Comparison of Lactic Acid Bacteria Isolated from non-Wheat Sourdough.</title>
        <authorList>
            <person name="Rice T."/>
            <person name="Axel C."/>
            <person name="Lynch K.M."/>
            <person name="Benz C."/>
            <person name="Arendt E.K."/>
            <person name="Coffey A."/>
        </authorList>
    </citation>
    <scope>NUCLEOTIDE SEQUENCE</scope>
    <source>
        <strain evidence="1">TR055</strain>
    </source>
</reference>
<comment type="caution">
    <text evidence="1">The sequence shown here is derived from an EMBL/GenBank/DDBJ whole genome shotgun (WGS) entry which is preliminary data.</text>
</comment>
<name>A0AAJ5FGW8_LEVBR</name>
<proteinExistence type="predicted"/>
<dbReference type="EMBL" id="QFDK01000006">
    <property type="protein sequence ID" value="TOZ04249.1"/>
    <property type="molecule type" value="Genomic_DNA"/>
</dbReference>
<sequence length="133" mass="15075">MIAIKQQLSSMKPIQLADINALVTDSSALTTLAEAIHYSKADEYTDIKDGYTYRTAIETEGIYVLDHFVADDQHYWTVDYGDTNSGGLNLTNVNPFDPVNIIKHQILAEIYPIYYRIVQCELDCRKSSNLTHL</sequence>
<dbReference type="AlphaFoldDB" id="A0AAJ5FGW8"/>
<dbReference type="RefSeq" id="WP_110140008.1">
    <property type="nucleotide sequence ID" value="NZ_CP021456.1"/>
</dbReference>
<protein>
    <submittedName>
        <fullName evidence="1">Uncharacterized protein</fullName>
    </submittedName>
</protein>
<evidence type="ECO:0000313" key="1">
    <source>
        <dbReference type="EMBL" id="TOZ04249.1"/>
    </source>
</evidence>
<dbReference type="Proteomes" id="UP000785759">
    <property type="component" value="Unassembled WGS sequence"/>
</dbReference>
<evidence type="ECO:0000313" key="2">
    <source>
        <dbReference type="Proteomes" id="UP000785759"/>
    </source>
</evidence>
<organism evidence="1 2">
    <name type="scientific">Levilactobacillus brevis</name>
    <name type="common">Lactobacillus brevis</name>
    <dbReference type="NCBI Taxonomy" id="1580"/>
    <lineage>
        <taxon>Bacteria</taxon>
        <taxon>Bacillati</taxon>
        <taxon>Bacillota</taxon>
        <taxon>Bacilli</taxon>
        <taxon>Lactobacillales</taxon>
        <taxon>Lactobacillaceae</taxon>
        <taxon>Levilactobacillus</taxon>
    </lineage>
</organism>
<accession>A0AAJ5FGW8</accession>
<gene>
    <name evidence="1" type="ORF">DIS17_06890</name>
</gene>